<feature type="transmembrane region" description="Helical" evidence="6">
    <location>
        <begin position="617"/>
        <end position="639"/>
    </location>
</feature>
<dbReference type="InterPro" id="IPR004842">
    <property type="entry name" value="SLC12A_fam"/>
</dbReference>
<comment type="caution">
    <text evidence="8">The sequence shown here is derived from an EMBL/GenBank/DDBJ whole genome shotgun (WGS) entry which is preliminary data.</text>
</comment>
<dbReference type="Pfam" id="PF00324">
    <property type="entry name" value="AA_permease"/>
    <property type="match status" value="1"/>
</dbReference>
<dbReference type="PANTHER" id="PTHR11827:SF6">
    <property type="entry name" value="SOLUTE CARRIER FAMILY 12 MEMBER 8"/>
    <property type="match status" value="1"/>
</dbReference>
<evidence type="ECO:0000256" key="3">
    <source>
        <dbReference type="ARBA" id="ARBA00022989"/>
    </source>
</evidence>
<protein>
    <recommendedName>
        <fullName evidence="7">Amino acid permease/ SLC12A domain-containing protein</fullName>
    </recommendedName>
</protein>
<proteinExistence type="predicted"/>
<dbReference type="EMBL" id="NJHN03000128">
    <property type="protein sequence ID" value="KAH9412823.1"/>
    <property type="molecule type" value="Genomic_DNA"/>
</dbReference>
<keyword evidence="2 6" id="KW-0812">Transmembrane</keyword>
<feature type="transmembrane region" description="Helical" evidence="6">
    <location>
        <begin position="522"/>
        <end position="544"/>
    </location>
</feature>
<feature type="region of interest" description="Disordered" evidence="5">
    <location>
        <begin position="47"/>
        <end position="71"/>
    </location>
</feature>
<feature type="compositionally biased region" description="Low complexity" evidence="5">
    <location>
        <begin position="192"/>
        <end position="201"/>
    </location>
</feature>
<feature type="transmembrane region" description="Helical" evidence="6">
    <location>
        <begin position="645"/>
        <end position="667"/>
    </location>
</feature>
<evidence type="ECO:0000256" key="4">
    <source>
        <dbReference type="ARBA" id="ARBA00023136"/>
    </source>
</evidence>
<reference evidence="8 9" key="2">
    <citation type="journal article" date="2022" name="Mol. Biol. Evol.">
        <title>Comparative Genomics Reveals Insights into the Divergent Evolution of Astigmatic Mites and Household Pest Adaptations.</title>
        <authorList>
            <person name="Xiong Q."/>
            <person name="Wan A.T."/>
            <person name="Liu X."/>
            <person name="Fung C.S."/>
            <person name="Xiao X."/>
            <person name="Malainual N."/>
            <person name="Hou J."/>
            <person name="Wang L."/>
            <person name="Wang M."/>
            <person name="Yang K.Y."/>
            <person name="Cui Y."/>
            <person name="Leung E.L."/>
            <person name="Nong W."/>
            <person name="Shin S.K."/>
            <person name="Au S.W."/>
            <person name="Jeong K.Y."/>
            <person name="Chew F.T."/>
            <person name="Hui J.H."/>
            <person name="Leung T.F."/>
            <person name="Tungtrongchitr A."/>
            <person name="Zhong N."/>
            <person name="Liu Z."/>
            <person name="Tsui S.K."/>
        </authorList>
    </citation>
    <scope>NUCLEOTIDE SEQUENCE [LARGE SCALE GENOMIC DNA]</scope>
    <source>
        <strain evidence="8">Derp</strain>
    </source>
</reference>
<keyword evidence="3 6" id="KW-1133">Transmembrane helix</keyword>
<dbReference type="Gene3D" id="1.20.1740.10">
    <property type="entry name" value="Amino acid/polyamine transporter I"/>
    <property type="match status" value="1"/>
</dbReference>
<feature type="transmembrane region" description="Helical" evidence="6">
    <location>
        <begin position="492"/>
        <end position="510"/>
    </location>
</feature>
<dbReference type="PANTHER" id="PTHR11827">
    <property type="entry name" value="SOLUTE CARRIER FAMILY 12, CATION COTRANSPORTERS"/>
    <property type="match status" value="1"/>
</dbReference>
<feature type="region of interest" description="Disordered" evidence="5">
    <location>
        <begin position="186"/>
        <end position="219"/>
    </location>
</feature>
<comment type="subcellular location">
    <subcellularLocation>
        <location evidence="1">Membrane</location>
        <topology evidence="1">Multi-pass membrane protein</topology>
    </subcellularLocation>
</comment>
<feature type="transmembrane region" description="Helical" evidence="6">
    <location>
        <begin position="282"/>
        <end position="305"/>
    </location>
</feature>
<feature type="transmembrane region" description="Helical" evidence="6">
    <location>
        <begin position="406"/>
        <end position="427"/>
    </location>
</feature>
<keyword evidence="4 6" id="KW-0472">Membrane</keyword>
<organism evidence="8 9">
    <name type="scientific">Dermatophagoides pteronyssinus</name>
    <name type="common">European house dust mite</name>
    <dbReference type="NCBI Taxonomy" id="6956"/>
    <lineage>
        <taxon>Eukaryota</taxon>
        <taxon>Metazoa</taxon>
        <taxon>Ecdysozoa</taxon>
        <taxon>Arthropoda</taxon>
        <taxon>Chelicerata</taxon>
        <taxon>Arachnida</taxon>
        <taxon>Acari</taxon>
        <taxon>Acariformes</taxon>
        <taxon>Sarcoptiformes</taxon>
        <taxon>Astigmata</taxon>
        <taxon>Psoroptidia</taxon>
        <taxon>Analgoidea</taxon>
        <taxon>Pyroglyphidae</taxon>
        <taxon>Dermatophagoidinae</taxon>
        <taxon>Dermatophagoides</taxon>
    </lineage>
</organism>
<evidence type="ECO:0000259" key="7">
    <source>
        <dbReference type="Pfam" id="PF00324"/>
    </source>
</evidence>
<accession>A0ABQ8IR72</accession>
<evidence type="ECO:0000256" key="2">
    <source>
        <dbReference type="ARBA" id="ARBA00022692"/>
    </source>
</evidence>
<dbReference type="Proteomes" id="UP000887458">
    <property type="component" value="Unassembled WGS sequence"/>
</dbReference>
<gene>
    <name evidence="8" type="ORF">DERP_009805</name>
</gene>
<feature type="transmembrane region" description="Helical" evidence="6">
    <location>
        <begin position="556"/>
        <end position="580"/>
    </location>
</feature>
<evidence type="ECO:0000256" key="1">
    <source>
        <dbReference type="ARBA" id="ARBA00004141"/>
    </source>
</evidence>
<evidence type="ECO:0000313" key="8">
    <source>
        <dbReference type="EMBL" id="KAH9412823.1"/>
    </source>
</evidence>
<keyword evidence="9" id="KW-1185">Reference proteome</keyword>
<evidence type="ECO:0000256" key="5">
    <source>
        <dbReference type="SAM" id="MobiDB-lite"/>
    </source>
</evidence>
<evidence type="ECO:0000256" key="6">
    <source>
        <dbReference type="SAM" id="Phobius"/>
    </source>
</evidence>
<feature type="transmembrane region" description="Helical" evidence="6">
    <location>
        <begin position="432"/>
        <end position="449"/>
    </location>
</feature>
<feature type="domain" description="Amino acid permease/ SLC12A" evidence="7">
    <location>
        <begin position="404"/>
        <end position="673"/>
    </location>
</feature>
<dbReference type="InterPro" id="IPR004841">
    <property type="entry name" value="AA-permease/SLC12A_dom"/>
</dbReference>
<evidence type="ECO:0000313" key="9">
    <source>
        <dbReference type="Proteomes" id="UP000887458"/>
    </source>
</evidence>
<reference evidence="8 9" key="1">
    <citation type="journal article" date="2018" name="J. Allergy Clin. Immunol.">
        <title>High-quality assembly of Dermatophagoides pteronyssinus genome and transcriptome reveals a wide range of novel allergens.</title>
        <authorList>
            <person name="Liu X.Y."/>
            <person name="Yang K.Y."/>
            <person name="Wang M.Q."/>
            <person name="Kwok J.S."/>
            <person name="Zeng X."/>
            <person name="Yang Z."/>
            <person name="Xiao X.J."/>
            <person name="Lau C.P."/>
            <person name="Li Y."/>
            <person name="Huang Z.M."/>
            <person name="Ba J.G."/>
            <person name="Yim A.K."/>
            <person name="Ouyang C.Y."/>
            <person name="Ngai S.M."/>
            <person name="Chan T.F."/>
            <person name="Leung E.L."/>
            <person name="Liu L."/>
            <person name="Liu Z.G."/>
            <person name="Tsui S.K."/>
        </authorList>
    </citation>
    <scope>NUCLEOTIDE SEQUENCE [LARGE SCALE GENOMIC DNA]</scope>
    <source>
        <strain evidence="8">Derp</strain>
    </source>
</reference>
<sequence length="855" mass="97349">MDFCNQYCLAMKKNHPKKRNKRYKRDIELYDYDNPEQEPIITTTMANEAQTEQKTEQPGQQTEQSSTSTEGKSFVDTIFGKFDSFYHWLDEYHHDSPKQYWITLFAFEIVLILIANDPSSLTNIKPNLNYNDTDPSDNESELESIYDFMKENPKTFWIFVILIIMDDFESPDLDLSSSRIRSKKFSIKSNDEQQQQQQQRQNDSDERQTSINNDSDGNNVRKSLLNRLFSFGQQQQTNQQQQQSSSSGYNELYDDHEKQSEFSRQHWWQSEFLLGTETHGPVLFGTWNGVFVTTVVHLFGVLSFLRLGWLVGNEGVPLSIAIVFVCLLFNTISLLAAIGIMERCAAVQAAQNAGHLTPFNPLTNNDGQQQQQQRYFDPEYTRQTVSARANIHILIATVLGSQSFQIISILLILILFIINIVGVRWLFRLQTLLFLALVAAVGDFSTGIFHEHNDYGYGPIKASEKNFLENLSPNLWSKTTLWLQWRQLFETIGIFFPATIGVMAGVNMGSDLERPTKSIPSGSLMAIISSFAIHILFIFGLSLTCERLALLNDLSIGQHISAIGVFYAFGLYMSTISSALGSMYTAPRIMQNLAQELHSVPIVRCFAKGNGPNNIPINALILFVLITIGFIMIGGINILAPIVTIPYLLTYAAIEYAYFSMAMTFDIQIQREKRFMQISSQLKTSDSDTMMADDLIDHQQKQQQSSSMEISIVEQSKIGGADGDNEDGEDGQLQRQNDQFECLLMPDPELTEIACKQEIWYLRLMNRWIVLIAAIIKLLLMKPCSGYKNILNNNLSNDPNNETNLIASYSYDRIVLPETVMPNFHYDTDQLTKNNNDYSDRPQCHFTTTINPQLN</sequence>
<feature type="transmembrane region" description="Helical" evidence="6">
    <location>
        <begin position="317"/>
        <end position="341"/>
    </location>
</feature>
<name>A0ABQ8IR72_DERPT</name>
<feature type="compositionally biased region" description="Polar residues" evidence="5">
    <location>
        <begin position="209"/>
        <end position="219"/>
    </location>
</feature>